<name>A0A2Z4LS23_9FLAO</name>
<dbReference type="OrthoDB" id="9801560at2"/>
<dbReference type="GO" id="GO:0005524">
    <property type="term" value="F:ATP binding"/>
    <property type="evidence" value="ECO:0007669"/>
    <property type="project" value="UniProtKB-UniRule"/>
</dbReference>
<evidence type="ECO:0000313" key="14">
    <source>
        <dbReference type="EMBL" id="AWX44509.1"/>
    </source>
</evidence>
<feature type="domain" description="tRNA synthetases class I (E and Q) anti-codon binding" evidence="13">
    <location>
        <begin position="460"/>
        <end position="534"/>
    </location>
</feature>
<feature type="short sequence motif" description="'HIGH' region" evidence="8">
    <location>
        <begin position="34"/>
        <end position="44"/>
    </location>
</feature>
<dbReference type="GO" id="GO:0005829">
    <property type="term" value="C:cytosol"/>
    <property type="evidence" value="ECO:0007669"/>
    <property type="project" value="TreeGrafter"/>
</dbReference>
<dbReference type="InterPro" id="IPR020056">
    <property type="entry name" value="Rbsml_bL25/Gln-tRNA_synth_N"/>
</dbReference>
<protein>
    <recommendedName>
        <fullName evidence="8">Glutamine--tRNA ligase</fullName>
        <ecNumber evidence="8">6.1.1.18</ecNumber>
    </recommendedName>
    <alternativeName>
        <fullName evidence="8">Glutaminyl-tRNA synthetase</fullName>
        <shortName evidence="8">GlnRS</shortName>
    </alternativeName>
</protein>
<evidence type="ECO:0000256" key="10">
    <source>
        <dbReference type="SAM" id="MobiDB-lite"/>
    </source>
</evidence>
<feature type="binding site" evidence="8">
    <location>
        <begin position="270"/>
        <end position="272"/>
    </location>
    <ligand>
        <name>ATP</name>
        <dbReference type="ChEBI" id="CHEBI:30616"/>
    </ligand>
</feature>
<comment type="catalytic activity">
    <reaction evidence="8">
        <text>tRNA(Gln) + L-glutamine + ATP = L-glutaminyl-tRNA(Gln) + AMP + diphosphate</text>
        <dbReference type="Rhea" id="RHEA:20121"/>
        <dbReference type="Rhea" id="RHEA-COMP:9662"/>
        <dbReference type="Rhea" id="RHEA-COMP:9681"/>
        <dbReference type="ChEBI" id="CHEBI:30616"/>
        <dbReference type="ChEBI" id="CHEBI:33019"/>
        <dbReference type="ChEBI" id="CHEBI:58359"/>
        <dbReference type="ChEBI" id="CHEBI:78442"/>
        <dbReference type="ChEBI" id="CHEBI:78521"/>
        <dbReference type="ChEBI" id="CHEBI:456215"/>
        <dbReference type="EC" id="6.1.1.18"/>
    </reaction>
</comment>
<evidence type="ECO:0000259" key="13">
    <source>
        <dbReference type="Pfam" id="PF20974"/>
    </source>
</evidence>
<dbReference type="InterPro" id="IPR020058">
    <property type="entry name" value="Glu/Gln-tRNA-synth_Ib_cat-dom"/>
</dbReference>
<dbReference type="Proteomes" id="UP000248536">
    <property type="component" value="Chromosome"/>
</dbReference>
<keyword evidence="7 8" id="KW-0030">Aminoacyl-tRNA synthetase</keyword>
<dbReference type="InterPro" id="IPR014729">
    <property type="entry name" value="Rossmann-like_a/b/a_fold"/>
</dbReference>
<dbReference type="SUPFAM" id="SSF50715">
    <property type="entry name" value="Ribosomal protein L25-like"/>
    <property type="match status" value="1"/>
</dbReference>
<dbReference type="Gene3D" id="2.40.240.10">
    <property type="entry name" value="Ribosomal Protein L25, Chain P"/>
    <property type="match status" value="2"/>
</dbReference>
<reference evidence="14 15" key="1">
    <citation type="submission" date="2018-06" db="EMBL/GenBank/DDBJ databases">
        <title>Spongiibacterium sp. HME9304 Genome sequencing and assembly.</title>
        <authorList>
            <person name="Kang H."/>
            <person name="Kim H."/>
            <person name="Joh K."/>
        </authorList>
    </citation>
    <scope>NUCLEOTIDE SEQUENCE [LARGE SCALE GENOMIC DNA]</scope>
    <source>
        <strain evidence="14 15">HME9304</strain>
    </source>
</reference>
<dbReference type="InterPro" id="IPR011035">
    <property type="entry name" value="Ribosomal_bL25/Gln-tRNA_synth"/>
</dbReference>
<keyword evidence="4 8" id="KW-0547">Nucleotide-binding</keyword>
<dbReference type="PANTHER" id="PTHR43097:SF5">
    <property type="entry name" value="GLUTAMATE--TRNA LIGASE"/>
    <property type="match status" value="1"/>
</dbReference>
<proteinExistence type="inferred from homology"/>
<dbReference type="RefSeq" id="WP_112377978.1">
    <property type="nucleotide sequence ID" value="NZ_CP030104.1"/>
</dbReference>
<evidence type="ECO:0000259" key="11">
    <source>
        <dbReference type="Pfam" id="PF00749"/>
    </source>
</evidence>
<feature type="region of interest" description="Disordered" evidence="10">
    <location>
        <begin position="124"/>
        <end position="145"/>
    </location>
</feature>
<dbReference type="FunFam" id="2.40.240.10:FF:000001">
    <property type="entry name" value="Glutamine--tRNA ligase"/>
    <property type="match status" value="1"/>
</dbReference>
<dbReference type="Pfam" id="PF03950">
    <property type="entry name" value="tRNA-synt_1c_C"/>
    <property type="match status" value="1"/>
</dbReference>
<feature type="binding site" evidence="8">
    <location>
        <position position="67"/>
    </location>
    <ligand>
        <name>L-glutamine</name>
        <dbReference type="ChEBI" id="CHEBI:58359"/>
    </ligand>
</feature>
<comment type="subcellular location">
    <subcellularLocation>
        <location evidence="8">Cytoplasm</location>
    </subcellularLocation>
</comment>
<organism evidence="14 15">
    <name type="scientific">Flagellimonas maritima</name>
    <dbReference type="NCBI Taxonomy" id="1383885"/>
    <lineage>
        <taxon>Bacteria</taxon>
        <taxon>Pseudomonadati</taxon>
        <taxon>Bacteroidota</taxon>
        <taxon>Flavobacteriia</taxon>
        <taxon>Flavobacteriales</taxon>
        <taxon>Flavobacteriaceae</taxon>
        <taxon>Flagellimonas</taxon>
    </lineage>
</organism>
<sequence length="562" mass="65461">MAEEVKSLNFIEHIIEEDLENGYKTEELRFRFPPEPNGYLHIGHASSICLNFGLGLRYNAPVNLRFDDTNPAKEEEEYVEAIKKDVEWLGFEWDTERYASDYFQQLYDWAVTLIKQDKAYVDSQSSEEIARQKGTPTEAGRNSPYRNRSVEENLKLFEGMKNGEFGEGEHVLRAKIDMASPNMLMRDPVMYRVLHKAHHRTHTDWCIYPLYDWTHGESDYIEQVSHSLCTLEFLPHRELYDWFLDQLVDSKKLRPKQREFARRNLSHTVVSKRKLLQLVESGVVNGWDDPRMPTISGLRRRGYTAESIRNFTETIGIAKRDNVVDVSLLEFHVREHLNKIAPRVMAVLNPLKVVITNYEDGKEEWLEAENNPGDESAGSRKVPFSREIYIEQEDFREEANRKFFRLKLGGEVRLKNGYIIKAESCTKDSDGNITEVQCTYDHKSKSGSGTEESLRKVKGTLHWVSIPHAIEAEIRIYDRLFTDATPDAHKDKDFMEFVNKDSLNKLIGFLEPSLQNAKIGDRFQFQRLGYFNVDLDSTEDHLIFNRTVTLRDTWAKLEQKSN</sequence>
<feature type="domain" description="Glutamyl/glutaminyl-tRNA synthetase class Ib catalytic" evidence="11">
    <location>
        <begin position="28"/>
        <end position="338"/>
    </location>
</feature>
<keyword evidence="6 8" id="KW-0648">Protein biosynthesis</keyword>
<feature type="binding site" evidence="8">
    <location>
        <position position="211"/>
    </location>
    <ligand>
        <name>L-glutamine</name>
        <dbReference type="ChEBI" id="CHEBI:58359"/>
    </ligand>
</feature>
<evidence type="ECO:0000256" key="2">
    <source>
        <dbReference type="ARBA" id="ARBA00022490"/>
    </source>
</evidence>
<accession>A0A2Z4LS23</accession>
<dbReference type="NCBIfam" id="NF011291">
    <property type="entry name" value="PRK14703.1"/>
    <property type="match status" value="1"/>
</dbReference>
<keyword evidence="5 8" id="KW-0067">ATP-binding</keyword>
<keyword evidence="3 8" id="KW-0436">Ligase</keyword>
<evidence type="ECO:0000256" key="6">
    <source>
        <dbReference type="ARBA" id="ARBA00022917"/>
    </source>
</evidence>
<feature type="domain" description="Glutamyl/glutaminyl-tRNA synthetase class Ib anti-codon binding" evidence="12">
    <location>
        <begin position="341"/>
        <end position="441"/>
    </location>
</feature>
<keyword evidence="2 8" id="KW-0963">Cytoplasm</keyword>
<comment type="similarity">
    <text evidence="1 8 9">Belongs to the class-I aminoacyl-tRNA synthetase family.</text>
</comment>
<dbReference type="Pfam" id="PF00749">
    <property type="entry name" value="tRNA-synt_1c"/>
    <property type="match status" value="1"/>
</dbReference>
<dbReference type="GO" id="GO:0004819">
    <property type="term" value="F:glutamine-tRNA ligase activity"/>
    <property type="evidence" value="ECO:0007669"/>
    <property type="project" value="UniProtKB-UniRule"/>
</dbReference>
<evidence type="ECO:0000313" key="15">
    <source>
        <dbReference type="Proteomes" id="UP000248536"/>
    </source>
</evidence>
<dbReference type="Pfam" id="PF20974">
    <property type="entry name" value="tRNA-synt_1c_C2"/>
    <property type="match status" value="1"/>
</dbReference>
<evidence type="ECO:0000259" key="12">
    <source>
        <dbReference type="Pfam" id="PF03950"/>
    </source>
</evidence>
<dbReference type="GO" id="GO:0006424">
    <property type="term" value="P:glutamyl-tRNA aminoacylation"/>
    <property type="evidence" value="ECO:0007669"/>
    <property type="project" value="UniProtKB-UniRule"/>
</dbReference>
<feature type="binding site" evidence="8">
    <location>
        <begin position="35"/>
        <end position="37"/>
    </location>
    <ligand>
        <name>ATP</name>
        <dbReference type="ChEBI" id="CHEBI:30616"/>
    </ligand>
</feature>
<evidence type="ECO:0000256" key="3">
    <source>
        <dbReference type="ARBA" id="ARBA00022598"/>
    </source>
</evidence>
<dbReference type="FunFam" id="3.40.50.620:FF:000037">
    <property type="entry name" value="Glutamine--tRNA ligase cytoplasmic"/>
    <property type="match status" value="1"/>
</dbReference>
<dbReference type="InterPro" id="IPR050132">
    <property type="entry name" value="Gln/Glu-tRNA_Ligase"/>
</dbReference>
<dbReference type="PANTHER" id="PTHR43097">
    <property type="entry name" value="GLUTAMINE-TRNA LIGASE"/>
    <property type="match status" value="1"/>
</dbReference>
<dbReference type="HAMAP" id="MF_00126">
    <property type="entry name" value="Gln_tRNA_synth"/>
    <property type="match status" value="1"/>
</dbReference>
<keyword evidence="15" id="KW-1185">Reference proteome</keyword>
<evidence type="ECO:0000256" key="1">
    <source>
        <dbReference type="ARBA" id="ARBA00005594"/>
    </source>
</evidence>
<gene>
    <name evidence="14" type="primary">qarS</name>
    <name evidence="8" type="synonym">glnS</name>
    <name evidence="14" type="ORF">HME9304_01512</name>
</gene>
<evidence type="ECO:0000256" key="7">
    <source>
        <dbReference type="ARBA" id="ARBA00023146"/>
    </source>
</evidence>
<dbReference type="AlphaFoldDB" id="A0A2Z4LS23"/>
<comment type="caution">
    <text evidence="8">Lacks conserved residue(s) required for the propagation of feature annotation.</text>
</comment>
<dbReference type="SUPFAM" id="SSF52374">
    <property type="entry name" value="Nucleotidylyl transferase"/>
    <property type="match status" value="1"/>
</dbReference>
<dbReference type="NCBIfam" id="TIGR00440">
    <property type="entry name" value="glnS"/>
    <property type="match status" value="1"/>
</dbReference>
<evidence type="ECO:0000256" key="4">
    <source>
        <dbReference type="ARBA" id="ARBA00022741"/>
    </source>
</evidence>
<evidence type="ECO:0000256" key="8">
    <source>
        <dbReference type="HAMAP-Rule" id="MF_00126"/>
    </source>
</evidence>
<feature type="binding site" evidence="8">
    <location>
        <position position="230"/>
    </location>
    <ligand>
        <name>ATP</name>
        <dbReference type="ChEBI" id="CHEBI:30616"/>
    </ligand>
</feature>
<evidence type="ECO:0000256" key="5">
    <source>
        <dbReference type="ARBA" id="ARBA00022840"/>
    </source>
</evidence>
<dbReference type="EMBL" id="CP030104">
    <property type="protein sequence ID" value="AWX44509.1"/>
    <property type="molecule type" value="Genomic_DNA"/>
</dbReference>
<dbReference type="Gene3D" id="3.40.50.620">
    <property type="entry name" value="HUPs"/>
    <property type="match status" value="1"/>
</dbReference>
<evidence type="ECO:0000256" key="9">
    <source>
        <dbReference type="RuleBase" id="RU363037"/>
    </source>
</evidence>
<dbReference type="InterPro" id="IPR001412">
    <property type="entry name" value="aa-tRNA-synth_I_CS"/>
</dbReference>
<dbReference type="KEGG" id="spon:HME9304_01512"/>
<dbReference type="EC" id="6.1.1.18" evidence="8"/>
<dbReference type="GO" id="GO:0006425">
    <property type="term" value="P:glutaminyl-tRNA aminoacylation"/>
    <property type="evidence" value="ECO:0007669"/>
    <property type="project" value="UniProtKB-UniRule"/>
</dbReference>
<dbReference type="InterPro" id="IPR020059">
    <property type="entry name" value="Glu/Gln-tRNA-synth_Ib_codon-bd"/>
</dbReference>
<dbReference type="PROSITE" id="PS00178">
    <property type="entry name" value="AA_TRNA_LIGASE_I"/>
    <property type="match status" value="1"/>
</dbReference>
<dbReference type="InterPro" id="IPR022861">
    <property type="entry name" value="Gln_tRNA_ligase_bac"/>
</dbReference>
<comment type="subunit">
    <text evidence="8">Monomer.</text>
</comment>
<dbReference type="InterPro" id="IPR004514">
    <property type="entry name" value="Gln-tRNA-synth"/>
</dbReference>
<dbReference type="InterPro" id="IPR049437">
    <property type="entry name" value="tRNA-synt_1c_C2"/>
</dbReference>